<comment type="caution">
    <text evidence="7">Lacks conserved residue(s) required for the propagation of feature annotation.</text>
</comment>
<dbReference type="GO" id="GO:0016020">
    <property type="term" value="C:membrane"/>
    <property type="evidence" value="ECO:0007669"/>
    <property type="project" value="UniProtKB-SubCell"/>
</dbReference>
<dbReference type="Pfam" id="PF03141">
    <property type="entry name" value="Methyltransf_29"/>
    <property type="match status" value="2"/>
</dbReference>
<sequence length="640" mass="72258">MAISVQSLLKERRYPFIASLFLLLLFVALFILSINTTSQPPPPYRLGQPSVKQNISSYTSPVLPVLEIDGEKGSSIVVPVDRDSDDGGGDGEEVVVEWELCPGPLAVDYIPCLDNFKAIKSLKTRRHMEHRERHCPKPNPRCLIPLPVGYKVPVPWPKSRDMVRMLLLWVLFVIGIWYGDLFELMYQFTDMVEQCAHLKLVEYKKEQNWVKLSGDYLRFPGGGTQFKEGVTHYIQYIEKNLPKIGWGKHTRVILDVGCGVASFGGYLLEKDVITMSFAPKDEHEAQIQFALERGIPATLSVIGTQRLTFPDNAFDLIHCARCRVHWDANGGSPLLELNRVLRPGGVFIWSATPVYRDDERDKKVWDAMVILTESICWKVVAKSFDSSGIGLVIYEKPLSDSCYKSRKQNNPPLCDEHTRPKTSWYTPLDGCISAIPPTKTGDSYGWPTPWPQRLISKPASLSAEQDAERSFNEDTKRWSELVANVYLGELGVNWSSVRNVMDMNAGYGGFAAALTGLPIWVMNVVPVNGPDTLPVIFDRGLIGIYHDWCESLSTYPRSYDLLHSSFLFGNLTQRCEMLDGAVEMDRILRPGGVVIVEDSIEMLNKLRPILRSLHWSVKLHQQRFLVGKKGFWRPNGSPNT</sequence>
<evidence type="ECO:0000256" key="4">
    <source>
        <dbReference type="ARBA" id="ARBA00022968"/>
    </source>
</evidence>
<protein>
    <recommendedName>
        <fullName evidence="7">Methyltransferase</fullName>
        <ecNumber evidence="7">2.1.1.-</ecNumber>
    </recommendedName>
</protein>
<gene>
    <name evidence="8" type="ORF">OSB04_026325</name>
</gene>
<keyword evidence="9" id="KW-1185">Reference proteome</keyword>
<evidence type="ECO:0000256" key="3">
    <source>
        <dbReference type="ARBA" id="ARBA00022603"/>
    </source>
</evidence>
<dbReference type="GO" id="GO:0032259">
    <property type="term" value="P:methylation"/>
    <property type="evidence" value="ECO:0007669"/>
    <property type="project" value="UniProtKB-KW"/>
</dbReference>
<comment type="similarity">
    <text evidence="2 7">Belongs to the methyltransferase superfamily.</text>
</comment>
<name>A0AA38SB93_9ASTR</name>
<keyword evidence="7" id="KW-0808">Transferase</keyword>
<organism evidence="8 9">
    <name type="scientific">Centaurea solstitialis</name>
    <name type="common">yellow star-thistle</name>
    <dbReference type="NCBI Taxonomy" id="347529"/>
    <lineage>
        <taxon>Eukaryota</taxon>
        <taxon>Viridiplantae</taxon>
        <taxon>Streptophyta</taxon>
        <taxon>Embryophyta</taxon>
        <taxon>Tracheophyta</taxon>
        <taxon>Spermatophyta</taxon>
        <taxon>Magnoliopsida</taxon>
        <taxon>eudicotyledons</taxon>
        <taxon>Gunneridae</taxon>
        <taxon>Pentapetalae</taxon>
        <taxon>asterids</taxon>
        <taxon>campanulids</taxon>
        <taxon>Asterales</taxon>
        <taxon>Asteraceae</taxon>
        <taxon>Carduoideae</taxon>
        <taxon>Cardueae</taxon>
        <taxon>Centaureinae</taxon>
        <taxon>Centaurea</taxon>
    </lineage>
</organism>
<dbReference type="GO" id="GO:0005802">
    <property type="term" value="C:trans-Golgi network"/>
    <property type="evidence" value="ECO:0007669"/>
    <property type="project" value="TreeGrafter"/>
</dbReference>
<dbReference type="PANTHER" id="PTHR10108:SF887">
    <property type="entry name" value="METHYLTRANSFERASE PMT22-RELATED"/>
    <property type="match status" value="1"/>
</dbReference>
<dbReference type="CDD" id="cd02440">
    <property type="entry name" value="AdoMet_MTases"/>
    <property type="match status" value="1"/>
</dbReference>
<evidence type="ECO:0000256" key="5">
    <source>
        <dbReference type="ARBA" id="ARBA00023180"/>
    </source>
</evidence>
<dbReference type="InterPro" id="IPR029063">
    <property type="entry name" value="SAM-dependent_MTases_sf"/>
</dbReference>
<keyword evidence="3 7" id="KW-0489">Methyltransferase</keyword>
<dbReference type="EC" id="2.1.1.-" evidence="7"/>
<dbReference type="InterPro" id="IPR004159">
    <property type="entry name" value="Put_SAM_MeTrfase"/>
</dbReference>
<dbReference type="Proteomes" id="UP001172457">
    <property type="component" value="Chromosome 7"/>
</dbReference>
<evidence type="ECO:0000256" key="6">
    <source>
        <dbReference type="ARBA" id="ARBA00037847"/>
    </source>
</evidence>
<evidence type="ECO:0000256" key="2">
    <source>
        <dbReference type="ARBA" id="ARBA00008361"/>
    </source>
</evidence>
<keyword evidence="7" id="KW-1133">Transmembrane helix</keyword>
<accession>A0AA38SB93</accession>
<keyword evidence="7" id="KW-0472">Membrane</keyword>
<proteinExistence type="inferred from homology"/>
<dbReference type="GO" id="GO:0008168">
    <property type="term" value="F:methyltransferase activity"/>
    <property type="evidence" value="ECO:0007669"/>
    <property type="project" value="UniProtKB-UniRule"/>
</dbReference>
<keyword evidence="5 7" id="KW-0325">Glycoprotein</keyword>
<evidence type="ECO:0000256" key="1">
    <source>
        <dbReference type="ARBA" id="ARBA00004606"/>
    </source>
</evidence>
<dbReference type="SUPFAM" id="SSF53335">
    <property type="entry name" value="S-adenosyl-L-methionine-dependent methyltransferases"/>
    <property type="match status" value="2"/>
</dbReference>
<keyword evidence="7" id="KW-0812">Transmembrane</keyword>
<keyword evidence="4 7" id="KW-0735">Signal-anchor</keyword>
<evidence type="ECO:0000313" key="9">
    <source>
        <dbReference type="Proteomes" id="UP001172457"/>
    </source>
</evidence>
<comment type="subcellular location">
    <subcellularLocation>
        <location evidence="6">Endomembrane system</location>
        <topology evidence="6">Single-pass membrane protein</topology>
    </subcellularLocation>
    <subcellularLocation>
        <location evidence="1 7">Membrane</location>
        <topology evidence="1 7">Single-pass type II membrane protein</topology>
    </subcellularLocation>
</comment>
<feature type="transmembrane region" description="Helical" evidence="7">
    <location>
        <begin position="14"/>
        <end position="35"/>
    </location>
</feature>
<evidence type="ECO:0000256" key="7">
    <source>
        <dbReference type="RuleBase" id="RU366043"/>
    </source>
</evidence>
<dbReference type="Gene3D" id="3.40.50.150">
    <property type="entry name" value="Vaccinia Virus protein VP39"/>
    <property type="match status" value="1"/>
</dbReference>
<evidence type="ECO:0000313" key="8">
    <source>
        <dbReference type="EMBL" id="KAJ9539819.1"/>
    </source>
</evidence>
<dbReference type="GO" id="GO:0005768">
    <property type="term" value="C:endosome"/>
    <property type="evidence" value="ECO:0007669"/>
    <property type="project" value="TreeGrafter"/>
</dbReference>
<dbReference type="AlphaFoldDB" id="A0AA38SB93"/>
<dbReference type="EMBL" id="JARYMX010000007">
    <property type="protein sequence ID" value="KAJ9539819.1"/>
    <property type="molecule type" value="Genomic_DNA"/>
</dbReference>
<dbReference type="PANTHER" id="PTHR10108">
    <property type="entry name" value="SAM-DEPENDENT METHYLTRANSFERASE"/>
    <property type="match status" value="1"/>
</dbReference>
<feature type="transmembrane region" description="Helical" evidence="7">
    <location>
        <begin position="166"/>
        <end position="186"/>
    </location>
</feature>
<dbReference type="FunFam" id="3.40.50.150:FF:000342">
    <property type="entry name" value="Probable methyltransferase PMT19"/>
    <property type="match status" value="1"/>
</dbReference>
<reference evidence="8" key="1">
    <citation type="submission" date="2023-03" db="EMBL/GenBank/DDBJ databases">
        <title>Chromosome-scale reference genome and RAD-based genetic map of yellow starthistle (Centaurea solstitialis) reveal putative structural variation and QTLs associated with invader traits.</title>
        <authorList>
            <person name="Reatini B."/>
            <person name="Cang F.A."/>
            <person name="Jiang Q."/>
            <person name="Mckibben M.T.W."/>
            <person name="Barker M.S."/>
            <person name="Rieseberg L.H."/>
            <person name="Dlugosch K.M."/>
        </authorList>
    </citation>
    <scope>NUCLEOTIDE SEQUENCE</scope>
    <source>
        <strain evidence="8">CAN-66</strain>
        <tissue evidence="8">Leaf</tissue>
    </source>
</reference>
<comment type="caution">
    <text evidence="8">The sequence shown here is derived from an EMBL/GenBank/DDBJ whole genome shotgun (WGS) entry which is preliminary data.</text>
</comment>